<dbReference type="EMBL" id="JACXVP010000010">
    <property type="protein sequence ID" value="KAG5581484.1"/>
    <property type="molecule type" value="Genomic_DNA"/>
</dbReference>
<keyword evidence="2" id="KW-1185">Reference proteome</keyword>
<proteinExistence type="predicted"/>
<evidence type="ECO:0000313" key="2">
    <source>
        <dbReference type="Proteomes" id="UP000824120"/>
    </source>
</evidence>
<dbReference type="AlphaFoldDB" id="A0A9J5X2F8"/>
<gene>
    <name evidence="1" type="ORF">H5410_052111</name>
</gene>
<dbReference type="Proteomes" id="UP000824120">
    <property type="component" value="Chromosome 10"/>
</dbReference>
<organism evidence="1 2">
    <name type="scientific">Solanum commersonii</name>
    <name type="common">Commerson's wild potato</name>
    <name type="synonym">Commerson's nightshade</name>
    <dbReference type="NCBI Taxonomy" id="4109"/>
    <lineage>
        <taxon>Eukaryota</taxon>
        <taxon>Viridiplantae</taxon>
        <taxon>Streptophyta</taxon>
        <taxon>Embryophyta</taxon>
        <taxon>Tracheophyta</taxon>
        <taxon>Spermatophyta</taxon>
        <taxon>Magnoliopsida</taxon>
        <taxon>eudicotyledons</taxon>
        <taxon>Gunneridae</taxon>
        <taxon>Pentapetalae</taxon>
        <taxon>asterids</taxon>
        <taxon>lamiids</taxon>
        <taxon>Solanales</taxon>
        <taxon>Solanaceae</taxon>
        <taxon>Solanoideae</taxon>
        <taxon>Solaneae</taxon>
        <taxon>Solanum</taxon>
    </lineage>
</organism>
<sequence length="87" mass="10056">MLEKYDETITELLGFSFTSIPMKSRTKTTEGQKRRFKGNDQMDNNCCSTQLSDPCPISDSLDALIWDANINIFRFWDNISELDMHDA</sequence>
<reference evidence="1 2" key="1">
    <citation type="submission" date="2020-09" db="EMBL/GenBank/DDBJ databases">
        <title>De no assembly of potato wild relative species, Solanum commersonii.</title>
        <authorList>
            <person name="Cho K."/>
        </authorList>
    </citation>
    <scope>NUCLEOTIDE SEQUENCE [LARGE SCALE GENOMIC DNA]</scope>
    <source>
        <strain evidence="1">LZ3.2</strain>
        <tissue evidence="1">Leaf</tissue>
    </source>
</reference>
<comment type="caution">
    <text evidence="1">The sequence shown here is derived from an EMBL/GenBank/DDBJ whole genome shotgun (WGS) entry which is preliminary data.</text>
</comment>
<protein>
    <submittedName>
        <fullName evidence="1">Uncharacterized protein</fullName>
    </submittedName>
</protein>
<evidence type="ECO:0000313" key="1">
    <source>
        <dbReference type="EMBL" id="KAG5581484.1"/>
    </source>
</evidence>
<accession>A0A9J5X2F8</accession>
<name>A0A9J5X2F8_SOLCO</name>